<name>A0ABV7CYY4_9BACI</name>
<gene>
    <name evidence="1" type="ORF">ACFOGI_13230</name>
</gene>
<evidence type="ECO:0008006" key="3">
    <source>
        <dbReference type="Google" id="ProtNLM"/>
    </source>
</evidence>
<evidence type="ECO:0000313" key="2">
    <source>
        <dbReference type="Proteomes" id="UP001595279"/>
    </source>
</evidence>
<comment type="caution">
    <text evidence="1">The sequence shown here is derived from an EMBL/GenBank/DDBJ whole genome shotgun (WGS) entry which is preliminary data.</text>
</comment>
<protein>
    <recommendedName>
        <fullName evidence="3">Heat induced stress protein YflT</fullName>
    </recommendedName>
</protein>
<sequence>MEPIQAYFKSENDAEAAKADLQRLKTERVMVDSIPEDQKDASLIPINNPGAGAGTVGVVGSGEAGISTEEREKEFTHIVEGEVEEREYEQALNILKRHKGYQLKD</sequence>
<proteinExistence type="predicted"/>
<keyword evidence="2" id="KW-1185">Reference proteome</keyword>
<dbReference type="Proteomes" id="UP001595279">
    <property type="component" value="Unassembled WGS sequence"/>
</dbReference>
<dbReference type="RefSeq" id="WP_390273417.1">
    <property type="nucleotide sequence ID" value="NZ_JBHRSA010000046.1"/>
</dbReference>
<dbReference type="EMBL" id="JBHRSA010000046">
    <property type="protein sequence ID" value="MFC3041205.1"/>
    <property type="molecule type" value="Genomic_DNA"/>
</dbReference>
<organism evidence="1 2">
    <name type="scientific">Virgibacillus xinjiangensis</name>
    <dbReference type="NCBI Taxonomy" id="393090"/>
    <lineage>
        <taxon>Bacteria</taxon>
        <taxon>Bacillati</taxon>
        <taxon>Bacillota</taxon>
        <taxon>Bacilli</taxon>
        <taxon>Bacillales</taxon>
        <taxon>Bacillaceae</taxon>
        <taxon>Virgibacillus</taxon>
    </lineage>
</organism>
<reference evidence="2" key="1">
    <citation type="journal article" date="2019" name="Int. J. Syst. Evol. Microbiol.">
        <title>The Global Catalogue of Microorganisms (GCM) 10K type strain sequencing project: providing services to taxonomists for standard genome sequencing and annotation.</title>
        <authorList>
            <consortium name="The Broad Institute Genomics Platform"/>
            <consortium name="The Broad Institute Genome Sequencing Center for Infectious Disease"/>
            <person name="Wu L."/>
            <person name="Ma J."/>
        </authorList>
    </citation>
    <scope>NUCLEOTIDE SEQUENCE [LARGE SCALE GENOMIC DNA]</scope>
    <source>
        <strain evidence="2">KCTC 13128</strain>
    </source>
</reference>
<accession>A0ABV7CYY4</accession>
<evidence type="ECO:0000313" key="1">
    <source>
        <dbReference type="EMBL" id="MFC3041205.1"/>
    </source>
</evidence>